<dbReference type="PANTHER" id="PTHR11228:SF7">
    <property type="entry name" value="PQQA PEPTIDE CYCLASE"/>
    <property type="match status" value="1"/>
</dbReference>
<evidence type="ECO:0000256" key="6">
    <source>
        <dbReference type="ARBA" id="ARBA00023004"/>
    </source>
</evidence>
<evidence type="ECO:0000256" key="5">
    <source>
        <dbReference type="ARBA" id="ARBA00023002"/>
    </source>
</evidence>
<dbReference type="KEGG" id="dvl:Dvul_3016"/>
<name>A0A0H3ABN2_NITV4</name>
<dbReference type="PANTHER" id="PTHR11228">
    <property type="entry name" value="RADICAL SAM DOMAIN PROTEIN"/>
    <property type="match status" value="1"/>
</dbReference>
<dbReference type="GO" id="GO:0046872">
    <property type="term" value="F:metal ion binding"/>
    <property type="evidence" value="ECO:0007669"/>
    <property type="project" value="UniProtKB-KW"/>
</dbReference>
<dbReference type="Proteomes" id="UP000009173">
    <property type="component" value="Plasmid pDVUL01"/>
</dbReference>
<dbReference type="InterPro" id="IPR034391">
    <property type="entry name" value="AdoMet-like_SPASM_containing"/>
</dbReference>
<dbReference type="Gene3D" id="3.20.20.70">
    <property type="entry name" value="Aldolase class I"/>
    <property type="match status" value="2"/>
</dbReference>
<dbReference type="GO" id="GO:0016491">
    <property type="term" value="F:oxidoreductase activity"/>
    <property type="evidence" value="ECO:0007669"/>
    <property type="project" value="UniProtKB-KW"/>
</dbReference>
<evidence type="ECO:0000256" key="3">
    <source>
        <dbReference type="ARBA" id="ARBA00022691"/>
    </source>
</evidence>
<dbReference type="SFLD" id="SFLDS00029">
    <property type="entry name" value="Radical_SAM"/>
    <property type="match status" value="1"/>
</dbReference>
<feature type="compositionally biased region" description="Gly residues" evidence="8">
    <location>
        <begin position="151"/>
        <end position="163"/>
    </location>
</feature>
<dbReference type="GO" id="GO:0051539">
    <property type="term" value="F:4 iron, 4 sulfur cluster binding"/>
    <property type="evidence" value="ECO:0007669"/>
    <property type="project" value="UniProtKB-KW"/>
</dbReference>
<gene>
    <name evidence="11" type="ordered locus">Dvul_3016</name>
</gene>
<dbReference type="InterPro" id="IPR000385">
    <property type="entry name" value="MoaA_NifB_PqqE_Fe-S-bd_CS"/>
</dbReference>
<evidence type="ECO:0000256" key="7">
    <source>
        <dbReference type="ARBA" id="ARBA00023014"/>
    </source>
</evidence>
<evidence type="ECO:0000313" key="12">
    <source>
        <dbReference type="Proteomes" id="UP000009173"/>
    </source>
</evidence>
<reference evidence="12" key="1">
    <citation type="journal article" date="2009" name="Environ. Microbiol.">
        <title>Contribution of mobile genetic elements to Desulfovibrio vulgaris genome plasticity.</title>
        <authorList>
            <person name="Walker C.B."/>
            <person name="Stolyar S."/>
            <person name="Chivian D."/>
            <person name="Pinel N."/>
            <person name="Gabster J.A."/>
            <person name="Dehal P.S."/>
            <person name="He Z."/>
            <person name="Yang Z.K."/>
            <person name="Yen H.C."/>
            <person name="Zhou J."/>
            <person name="Wall J.D."/>
            <person name="Hazen T.C."/>
            <person name="Arkin A.P."/>
            <person name="Stahl D.A."/>
        </authorList>
    </citation>
    <scope>NUCLEOTIDE SEQUENCE [LARGE SCALE GENOMIC DNA]</scope>
    <source>
        <strain evidence="12">DP4</strain>
        <plasmid evidence="12">Plasmid pDVUL01</plasmid>
    </source>
</reference>
<keyword evidence="3" id="KW-0949">S-adenosyl-L-methionine</keyword>
<organism evidence="11 12">
    <name type="scientific">Nitratidesulfovibrio vulgaris (strain DP4)</name>
    <name type="common">Desulfovibrio vulgaris</name>
    <dbReference type="NCBI Taxonomy" id="391774"/>
    <lineage>
        <taxon>Bacteria</taxon>
        <taxon>Pseudomonadati</taxon>
        <taxon>Thermodesulfobacteriota</taxon>
        <taxon>Desulfovibrionia</taxon>
        <taxon>Desulfovibrionales</taxon>
        <taxon>Desulfovibrionaceae</taxon>
        <taxon>Nitratidesulfovibrio</taxon>
    </lineage>
</organism>
<feature type="compositionally biased region" description="Basic and acidic residues" evidence="8">
    <location>
        <begin position="166"/>
        <end position="178"/>
    </location>
</feature>
<dbReference type="SFLD" id="SFLDG01067">
    <property type="entry name" value="SPASM/twitch_domain_containing"/>
    <property type="match status" value="1"/>
</dbReference>
<dbReference type="EMBL" id="CP000528">
    <property type="protein sequence ID" value="ABM30027.1"/>
    <property type="molecule type" value="Genomic_DNA"/>
</dbReference>
<dbReference type="InterPro" id="IPR050377">
    <property type="entry name" value="Radical_SAM_PqqE_MftC-like"/>
</dbReference>
<protein>
    <submittedName>
        <fullName evidence="11">Radical SAM domain protein</fullName>
    </submittedName>
</protein>
<dbReference type="SUPFAM" id="SSF102114">
    <property type="entry name" value="Radical SAM enzymes"/>
    <property type="match status" value="2"/>
</dbReference>
<evidence type="ECO:0000256" key="1">
    <source>
        <dbReference type="ARBA" id="ARBA00001966"/>
    </source>
</evidence>
<accession>A0A0H3ABN2</accession>
<geneLocation type="plasmid" evidence="11 12">
    <name>pDVUL01</name>
</geneLocation>
<keyword evidence="6" id="KW-0408">Iron</keyword>
<feature type="domain" description="4Fe4S-binding SPASM" evidence="10">
    <location>
        <begin position="396"/>
        <end position="474"/>
    </location>
</feature>
<evidence type="ECO:0000259" key="10">
    <source>
        <dbReference type="Pfam" id="PF13186"/>
    </source>
</evidence>
<evidence type="ECO:0000256" key="4">
    <source>
        <dbReference type="ARBA" id="ARBA00022723"/>
    </source>
</evidence>
<dbReference type="AlphaFoldDB" id="A0A0H3ABN2"/>
<keyword evidence="4" id="KW-0479">Metal-binding</keyword>
<evidence type="ECO:0000259" key="9">
    <source>
        <dbReference type="Pfam" id="PF04055"/>
    </source>
</evidence>
<dbReference type="InterPro" id="IPR013785">
    <property type="entry name" value="Aldolase_TIM"/>
</dbReference>
<keyword evidence="11" id="KW-0614">Plasmid</keyword>
<sequence>MAPRTASLPARSPARPPARLPARLHVEVTTRCNLQCPMCVKQAQGCRIEEADLPLSLFLRLGSVLPSVRSLVLNGIGEPLLHPDLPEMLRFARSLMPPDASIGFQTNGHLFTPDLARQVVEAGVDRICLSVDSLGSPDSMSAPGCPHGDISQGGTGRPDGTGVAGTKDRNALHGDSRPGDVPPGDMLHGNMRQWDTLRADMGHGGGRPDIVAQRLASVMTMLRAIPSPRPHGLQLGCEFVLLRDNAHELPRVVRWAAQHGASFMLVSHVLPYDAKTAEQSLFSADTAEALAFVAAHRQRAAEQGLDISTYFDVLWKFHKSPQEKAVVDYVGAMQDEAVAHGLSLHLRRLLDPHRGETVALSPQALEALFAEAQAEADREGIDLSLPQTGARLDRHCAFIEEGAAFIAADGGAHPCQFLWHRYACHLDGATKQVYPRRFGSLAETPLEEMWDGEAWRAFRDEVLAYDYPDCTNCPTVPCDDITGTFGDFEMDCHGVTVPCGHCPWCLGGVQCLD</sequence>
<dbReference type="InterPro" id="IPR058240">
    <property type="entry name" value="rSAM_sf"/>
</dbReference>
<dbReference type="CDD" id="cd21121">
    <property type="entry name" value="SPASM_Cmo-like"/>
    <property type="match status" value="1"/>
</dbReference>
<keyword evidence="2" id="KW-0004">4Fe-4S</keyword>
<dbReference type="PROSITE" id="PS01305">
    <property type="entry name" value="MOAA_NIFB_PQQE"/>
    <property type="match status" value="1"/>
</dbReference>
<feature type="domain" description="Radical SAM core" evidence="9">
    <location>
        <begin position="26"/>
        <end position="134"/>
    </location>
</feature>
<evidence type="ECO:0000256" key="8">
    <source>
        <dbReference type="SAM" id="MobiDB-lite"/>
    </source>
</evidence>
<comment type="cofactor">
    <cofactor evidence="1">
        <name>[4Fe-4S] cluster</name>
        <dbReference type="ChEBI" id="CHEBI:49883"/>
    </cofactor>
</comment>
<dbReference type="InterPro" id="IPR023885">
    <property type="entry name" value="4Fe4S-binding_SPASM_dom"/>
</dbReference>
<dbReference type="CDD" id="cd01335">
    <property type="entry name" value="Radical_SAM"/>
    <property type="match status" value="1"/>
</dbReference>
<dbReference type="SFLD" id="SFLDG01387">
    <property type="entry name" value="BtrN-like_SPASM_domain_contain"/>
    <property type="match status" value="1"/>
</dbReference>
<feature type="region of interest" description="Disordered" evidence="8">
    <location>
        <begin position="137"/>
        <end position="186"/>
    </location>
</feature>
<dbReference type="InterPro" id="IPR007197">
    <property type="entry name" value="rSAM"/>
</dbReference>
<dbReference type="HOGENOM" id="CLU_009273_1_1_7"/>
<proteinExistence type="predicted"/>
<evidence type="ECO:0000313" key="11">
    <source>
        <dbReference type="EMBL" id="ABM30027.1"/>
    </source>
</evidence>
<keyword evidence="5" id="KW-0560">Oxidoreductase</keyword>
<evidence type="ECO:0000256" key="2">
    <source>
        <dbReference type="ARBA" id="ARBA00022485"/>
    </source>
</evidence>
<keyword evidence="7" id="KW-0411">Iron-sulfur</keyword>
<dbReference type="Pfam" id="PF04055">
    <property type="entry name" value="Radical_SAM"/>
    <property type="match status" value="1"/>
</dbReference>
<dbReference type="Pfam" id="PF13186">
    <property type="entry name" value="SPASM"/>
    <property type="match status" value="1"/>
</dbReference>